<feature type="binding site" evidence="6">
    <location>
        <position position="164"/>
    </location>
    <ligand>
        <name>substrate</name>
    </ligand>
</feature>
<feature type="binding site" evidence="6">
    <location>
        <position position="120"/>
    </location>
    <ligand>
        <name>substrate</name>
    </ligand>
</feature>
<comment type="similarity">
    <text evidence="1 6">Belongs to the glutaminase family.</text>
</comment>
<evidence type="ECO:0000256" key="2">
    <source>
        <dbReference type="ARBA" id="ARBA00011881"/>
    </source>
</evidence>
<proteinExistence type="inferred from homology"/>
<dbReference type="NCBIfam" id="NF002132">
    <property type="entry name" value="PRK00971.1-1"/>
    <property type="match status" value="1"/>
</dbReference>
<dbReference type="Proteomes" id="UP001204851">
    <property type="component" value="Unassembled WGS sequence"/>
</dbReference>
<dbReference type="PANTHER" id="PTHR12544">
    <property type="entry name" value="GLUTAMINASE"/>
    <property type="match status" value="1"/>
</dbReference>
<protein>
    <recommendedName>
        <fullName evidence="3 6">Glutaminase</fullName>
        <ecNumber evidence="3 6">3.5.1.2</ecNumber>
    </recommendedName>
</protein>
<dbReference type="GO" id="GO:0004359">
    <property type="term" value="F:glutaminase activity"/>
    <property type="evidence" value="ECO:0007669"/>
    <property type="project" value="UniProtKB-EC"/>
</dbReference>
<keyword evidence="4 6" id="KW-0378">Hydrolase</keyword>
<dbReference type="NCBIfam" id="TIGR03814">
    <property type="entry name" value="Gln_ase"/>
    <property type="match status" value="1"/>
</dbReference>
<name>A0ABT1BJI1_9BURK</name>
<keyword evidence="6" id="KW-0007">Acetylation</keyword>
<dbReference type="RefSeq" id="WP_252768826.1">
    <property type="nucleotide sequence ID" value="NZ_JAMXMC010000003.1"/>
</dbReference>
<dbReference type="InterPro" id="IPR012338">
    <property type="entry name" value="Beta-lactam/transpept-like"/>
</dbReference>
<evidence type="ECO:0000313" key="7">
    <source>
        <dbReference type="EMBL" id="MCO5976356.1"/>
    </source>
</evidence>
<dbReference type="EC" id="3.5.1.2" evidence="3 6"/>
<feature type="binding site" evidence="6">
    <location>
        <position position="265"/>
    </location>
    <ligand>
        <name>substrate</name>
    </ligand>
</feature>
<evidence type="ECO:0000256" key="4">
    <source>
        <dbReference type="ARBA" id="ARBA00022801"/>
    </source>
</evidence>
<dbReference type="NCBIfam" id="NF002133">
    <property type="entry name" value="PRK00971.1-2"/>
    <property type="match status" value="1"/>
</dbReference>
<dbReference type="SUPFAM" id="SSF56601">
    <property type="entry name" value="beta-lactamase/transpeptidase-like"/>
    <property type="match status" value="1"/>
</dbReference>
<dbReference type="Pfam" id="PF04960">
    <property type="entry name" value="Glutaminase"/>
    <property type="match status" value="1"/>
</dbReference>
<feature type="binding site" evidence="6">
    <location>
        <position position="171"/>
    </location>
    <ligand>
        <name>substrate</name>
    </ligand>
</feature>
<feature type="binding site" evidence="6">
    <location>
        <position position="247"/>
    </location>
    <ligand>
        <name>substrate</name>
    </ligand>
</feature>
<dbReference type="PANTHER" id="PTHR12544:SF29">
    <property type="entry name" value="GLUTAMINASE"/>
    <property type="match status" value="1"/>
</dbReference>
<sequence length="311" mass="33431">MSQSAPDHDYPTVLAQIRTEIQPLLGQGRVASYIPELAKVRGDQFGMAVVTLDGEVCTCGDARVPFSIQSVSKLFALTLAYQCVGDALWQRVGREPSGNPFNSLVQLESEQGKPRNPFINAGALVVTDVLCTRFVNPETALVEFVRRLSGHATLQYDDRVARSEMATAERNRAMGHFMRSFGNLHNPVDEVIAAYCRHCAIRMDAVDLARAVAFLAHGGVNPWNGERVVSASTAKRLSALMLTCGTYDAAGDFAFRVGIPAKSGVGGGIVGHIPGQLGVCVWSPELEPSGNSLAGSYALERFTTLTGQSLF</sequence>
<evidence type="ECO:0000313" key="8">
    <source>
        <dbReference type="Proteomes" id="UP001204851"/>
    </source>
</evidence>
<evidence type="ECO:0000256" key="5">
    <source>
        <dbReference type="ARBA" id="ARBA00049534"/>
    </source>
</evidence>
<comment type="catalytic activity">
    <reaction evidence="5 6">
        <text>L-glutamine + H2O = L-glutamate + NH4(+)</text>
        <dbReference type="Rhea" id="RHEA:15889"/>
        <dbReference type="ChEBI" id="CHEBI:15377"/>
        <dbReference type="ChEBI" id="CHEBI:28938"/>
        <dbReference type="ChEBI" id="CHEBI:29985"/>
        <dbReference type="ChEBI" id="CHEBI:58359"/>
        <dbReference type="EC" id="3.5.1.2"/>
    </reaction>
</comment>
<accession>A0ABT1BJI1</accession>
<feature type="binding site" evidence="6">
    <location>
        <position position="195"/>
    </location>
    <ligand>
        <name>substrate</name>
    </ligand>
</feature>
<comment type="subunit">
    <text evidence="2 6">Homotetramer.</text>
</comment>
<dbReference type="HAMAP" id="MF_00313">
    <property type="entry name" value="Glutaminase"/>
    <property type="match status" value="1"/>
</dbReference>
<dbReference type="Gene3D" id="3.40.710.10">
    <property type="entry name" value="DD-peptidase/beta-lactamase superfamily"/>
    <property type="match status" value="1"/>
</dbReference>
<evidence type="ECO:0000256" key="3">
    <source>
        <dbReference type="ARBA" id="ARBA00012918"/>
    </source>
</evidence>
<reference evidence="7 8" key="1">
    <citation type="submission" date="2022-06" db="EMBL/GenBank/DDBJ databases">
        <title>Ideonella sp. NS12-5 Genome sequencing and assembly.</title>
        <authorList>
            <person name="Jung Y."/>
        </authorList>
    </citation>
    <scope>NUCLEOTIDE SEQUENCE [LARGE SCALE GENOMIC DNA]</scope>
    <source>
        <strain evidence="7 8">NS12-5</strain>
    </source>
</reference>
<gene>
    <name evidence="6" type="primary">glsA</name>
    <name evidence="7" type="ORF">M0L44_06440</name>
</gene>
<dbReference type="InterPro" id="IPR015868">
    <property type="entry name" value="Glutaminase"/>
</dbReference>
<keyword evidence="8" id="KW-1185">Reference proteome</keyword>
<comment type="caution">
    <text evidence="7">The sequence shown here is derived from an EMBL/GenBank/DDBJ whole genome shotgun (WGS) entry which is preliminary data.</text>
</comment>
<evidence type="ECO:0000256" key="6">
    <source>
        <dbReference type="HAMAP-Rule" id="MF_00313"/>
    </source>
</evidence>
<organism evidence="7 8">
    <name type="scientific">Ideonella oryzae</name>
    <dbReference type="NCBI Taxonomy" id="2937441"/>
    <lineage>
        <taxon>Bacteria</taxon>
        <taxon>Pseudomonadati</taxon>
        <taxon>Pseudomonadota</taxon>
        <taxon>Betaproteobacteria</taxon>
        <taxon>Burkholderiales</taxon>
        <taxon>Sphaerotilaceae</taxon>
        <taxon>Ideonella</taxon>
    </lineage>
</organism>
<dbReference type="EMBL" id="JAMXMC010000003">
    <property type="protein sequence ID" value="MCO5976356.1"/>
    <property type="molecule type" value="Genomic_DNA"/>
</dbReference>
<feature type="binding site" evidence="6">
    <location>
        <position position="70"/>
    </location>
    <ligand>
        <name>substrate</name>
    </ligand>
</feature>
<evidence type="ECO:0000256" key="1">
    <source>
        <dbReference type="ARBA" id="ARBA00011076"/>
    </source>
</evidence>